<evidence type="ECO:0000256" key="2">
    <source>
        <dbReference type="SAM" id="Phobius"/>
    </source>
</evidence>
<feature type="transmembrane region" description="Helical" evidence="2">
    <location>
        <begin position="12"/>
        <end position="31"/>
    </location>
</feature>
<keyword evidence="2" id="KW-0472">Membrane</keyword>
<feature type="region of interest" description="Disordered" evidence="1">
    <location>
        <begin position="138"/>
        <end position="177"/>
    </location>
</feature>
<feature type="compositionally biased region" description="Basic residues" evidence="1">
    <location>
        <begin position="158"/>
        <end position="177"/>
    </location>
</feature>
<evidence type="ECO:0000313" key="3">
    <source>
        <dbReference type="EMBL" id="CAE0383111.1"/>
    </source>
</evidence>
<feature type="transmembrane region" description="Helical" evidence="2">
    <location>
        <begin position="52"/>
        <end position="74"/>
    </location>
</feature>
<name>A0A7S3KI61_EUPCR</name>
<reference evidence="3" key="1">
    <citation type="submission" date="2021-01" db="EMBL/GenBank/DDBJ databases">
        <authorList>
            <person name="Corre E."/>
            <person name="Pelletier E."/>
            <person name="Niang G."/>
            <person name="Scheremetjew M."/>
            <person name="Finn R."/>
            <person name="Kale V."/>
            <person name="Holt S."/>
            <person name="Cochrane G."/>
            <person name="Meng A."/>
            <person name="Brown T."/>
            <person name="Cohen L."/>
        </authorList>
    </citation>
    <scope>NUCLEOTIDE SEQUENCE</scope>
    <source>
        <strain evidence="3">CT5</strain>
    </source>
</reference>
<proteinExistence type="predicted"/>
<feature type="transmembrane region" description="Helical" evidence="2">
    <location>
        <begin position="111"/>
        <end position="128"/>
    </location>
</feature>
<gene>
    <name evidence="3" type="ORF">ECRA1380_LOCUS8073</name>
</gene>
<dbReference type="AlphaFoldDB" id="A0A7S3KI61"/>
<protein>
    <submittedName>
        <fullName evidence="3">Uncharacterized protein</fullName>
    </submittedName>
</protein>
<evidence type="ECO:0000256" key="1">
    <source>
        <dbReference type="SAM" id="MobiDB-lite"/>
    </source>
</evidence>
<feature type="transmembrane region" description="Helical" evidence="2">
    <location>
        <begin position="80"/>
        <end position="99"/>
    </location>
</feature>
<feature type="compositionally biased region" description="Basic and acidic residues" evidence="1">
    <location>
        <begin position="138"/>
        <end position="156"/>
    </location>
</feature>
<organism evidence="3">
    <name type="scientific">Euplotes crassus</name>
    <dbReference type="NCBI Taxonomy" id="5936"/>
    <lineage>
        <taxon>Eukaryota</taxon>
        <taxon>Sar</taxon>
        <taxon>Alveolata</taxon>
        <taxon>Ciliophora</taxon>
        <taxon>Intramacronucleata</taxon>
        <taxon>Spirotrichea</taxon>
        <taxon>Hypotrichia</taxon>
        <taxon>Euplotida</taxon>
        <taxon>Euplotidae</taxon>
        <taxon>Moneuplotes</taxon>
    </lineage>
</organism>
<accession>A0A7S3KI61</accession>
<keyword evidence="2" id="KW-1133">Transmembrane helix</keyword>
<keyword evidence="2" id="KW-0812">Transmembrane</keyword>
<sequence length="177" mass="19715">MGIQNCLGSLVRIVLGAAFVYIGALKFLHLWEKSIPQANRFFEMTVGPRNDFVSEVYLRGFSALQLLAGFLIIINQSKTGAQLLALSILAFLATTYNPYINGFGYEQMTLFINEFSLIGICFMLYGYANHCENDSEPKECPMKHMVNKETNQESHKGGNSKKGKGKNKKGKGKSKTD</sequence>
<dbReference type="EMBL" id="HBIK01017156">
    <property type="protein sequence ID" value="CAE0383111.1"/>
    <property type="molecule type" value="Transcribed_RNA"/>
</dbReference>